<organism evidence="8 9">
    <name type="scientific">Raphanus sativus</name>
    <name type="common">Radish</name>
    <name type="synonym">Raphanus raphanistrum var. sativus</name>
    <dbReference type="NCBI Taxonomy" id="3726"/>
    <lineage>
        <taxon>Eukaryota</taxon>
        <taxon>Viridiplantae</taxon>
        <taxon>Streptophyta</taxon>
        <taxon>Embryophyta</taxon>
        <taxon>Tracheophyta</taxon>
        <taxon>Spermatophyta</taxon>
        <taxon>Magnoliopsida</taxon>
        <taxon>eudicotyledons</taxon>
        <taxon>Gunneridae</taxon>
        <taxon>Pentapetalae</taxon>
        <taxon>rosids</taxon>
        <taxon>malvids</taxon>
        <taxon>Brassicales</taxon>
        <taxon>Brassicaceae</taxon>
        <taxon>Brassiceae</taxon>
        <taxon>Raphanus</taxon>
    </lineage>
</organism>
<keyword evidence="3" id="KW-0418">Kinase</keyword>
<dbReference type="GO" id="GO:0007165">
    <property type="term" value="P:signal transduction"/>
    <property type="evidence" value="ECO:0007669"/>
    <property type="project" value="TreeGrafter"/>
</dbReference>
<evidence type="ECO:0000256" key="4">
    <source>
        <dbReference type="ARBA" id="ARBA00022840"/>
    </source>
</evidence>
<dbReference type="KEGG" id="rsz:130498415"/>
<comment type="similarity">
    <text evidence="6">Belongs to the protein kinase superfamily.</text>
</comment>
<evidence type="ECO:0000256" key="3">
    <source>
        <dbReference type="ARBA" id="ARBA00022777"/>
    </source>
</evidence>
<name>A0A9W3C8E9_RAPSA</name>
<evidence type="ECO:0000256" key="2">
    <source>
        <dbReference type="ARBA" id="ARBA00022741"/>
    </source>
</evidence>
<dbReference type="InterPro" id="IPR008271">
    <property type="entry name" value="Ser/Thr_kinase_AS"/>
</dbReference>
<dbReference type="Gene3D" id="1.10.510.10">
    <property type="entry name" value="Transferase(Phosphotransferase) domain 1"/>
    <property type="match status" value="1"/>
</dbReference>
<accession>A0A9W3C8E9</accession>
<dbReference type="PROSITE" id="PS00107">
    <property type="entry name" value="PROTEIN_KINASE_ATP"/>
    <property type="match status" value="1"/>
</dbReference>
<reference evidence="9" key="2">
    <citation type="submission" date="2025-08" db="UniProtKB">
        <authorList>
            <consortium name="RefSeq"/>
        </authorList>
    </citation>
    <scope>IDENTIFICATION</scope>
    <source>
        <tissue evidence="9">Leaf</tissue>
    </source>
</reference>
<dbReference type="InterPro" id="IPR017441">
    <property type="entry name" value="Protein_kinase_ATP_BS"/>
</dbReference>
<sequence length="339" mass="38095">MESNGELVKFLGEGAYGAVHLVRYILSDGSFYHVAVKGSSPTNRDSLNRELKILRELRGCPRIVTCFGDSLEEGLGYDRRKVYNLILEYAPEGSLSDFMDGYIDRKLPEPLIKDFTRMILEGLVSIHGHGYVHCDIKPDNLLVFPSGGDDDDSYELKISDFGVTLEVGDTPDYWSIYSPFVGSPRYMPPESVENGVVKETLDLWSLGCLVLEMYTGERPWEGADNDRIEALLLGGKAPEIPESVPCDAREFIQTCFARNPEERGSAFKLWFHRFLLLRPREEDKVVAVVAAAGEKRDSLPLRIRGAWKDITKKPLKAKIFPSKPQKFKKILNSLLGCLG</sequence>
<protein>
    <submittedName>
        <fullName evidence="9">Mitogen-activated protein kinase kinase kinase 20-like</fullName>
    </submittedName>
</protein>
<dbReference type="PANTHER" id="PTHR48011:SF16">
    <property type="entry name" value="PROTEIN KINASE SUPERFAMILY PROTEIN"/>
    <property type="match status" value="1"/>
</dbReference>
<keyword evidence="2 5" id="KW-0547">Nucleotide-binding</keyword>
<proteinExistence type="inferred from homology"/>
<keyword evidence="6" id="KW-0723">Serine/threonine-protein kinase</keyword>
<gene>
    <name evidence="9" type="primary">LOC130498415</name>
</gene>
<dbReference type="PROSITE" id="PS50011">
    <property type="entry name" value="PROTEIN_KINASE_DOM"/>
    <property type="match status" value="1"/>
</dbReference>
<dbReference type="Proteomes" id="UP000504610">
    <property type="component" value="Chromosome 8"/>
</dbReference>
<dbReference type="InterPro" id="IPR011009">
    <property type="entry name" value="Kinase-like_dom_sf"/>
</dbReference>
<evidence type="ECO:0000256" key="6">
    <source>
        <dbReference type="RuleBase" id="RU000304"/>
    </source>
</evidence>
<dbReference type="SUPFAM" id="SSF56112">
    <property type="entry name" value="Protein kinase-like (PK-like)"/>
    <property type="match status" value="1"/>
</dbReference>
<dbReference type="GeneID" id="130498415"/>
<evidence type="ECO:0000259" key="7">
    <source>
        <dbReference type="PROSITE" id="PS50011"/>
    </source>
</evidence>
<dbReference type="PROSITE" id="PS00108">
    <property type="entry name" value="PROTEIN_KINASE_ST"/>
    <property type="match status" value="1"/>
</dbReference>
<dbReference type="Pfam" id="PF00069">
    <property type="entry name" value="Pkinase"/>
    <property type="match status" value="1"/>
</dbReference>
<evidence type="ECO:0000256" key="1">
    <source>
        <dbReference type="ARBA" id="ARBA00022679"/>
    </source>
</evidence>
<keyword evidence="1" id="KW-0808">Transferase</keyword>
<dbReference type="RefSeq" id="XP_056847746.1">
    <property type="nucleotide sequence ID" value="XM_056991766.1"/>
</dbReference>
<feature type="binding site" evidence="5">
    <location>
        <position position="37"/>
    </location>
    <ligand>
        <name>ATP</name>
        <dbReference type="ChEBI" id="CHEBI:30616"/>
    </ligand>
</feature>
<dbReference type="InterPro" id="IPR000719">
    <property type="entry name" value="Prot_kinase_dom"/>
</dbReference>
<dbReference type="PANTHER" id="PTHR48011">
    <property type="entry name" value="CCR4-NOT TRANSCRIPTIONAL COMPLEX SUBUNIT CAF120-RELATED"/>
    <property type="match status" value="1"/>
</dbReference>
<evidence type="ECO:0000313" key="9">
    <source>
        <dbReference type="RefSeq" id="XP_056847746.1"/>
    </source>
</evidence>
<keyword evidence="8" id="KW-1185">Reference proteome</keyword>
<dbReference type="AlphaFoldDB" id="A0A9W3C8E9"/>
<dbReference type="GO" id="GO:0005524">
    <property type="term" value="F:ATP binding"/>
    <property type="evidence" value="ECO:0007669"/>
    <property type="project" value="UniProtKB-UniRule"/>
</dbReference>
<dbReference type="SMART" id="SM00220">
    <property type="entry name" value="S_TKc"/>
    <property type="match status" value="1"/>
</dbReference>
<dbReference type="GO" id="GO:0004674">
    <property type="term" value="F:protein serine/threonine kinase activity"/>
    <property type="evidence" value="ECO:0007669"/>
    <property type="project" value="UniProtKB-KW"/>
</dbReference>
<dbReference type="InterPro" id="IPR052751">
    <property type="entry name" value="Plant_MAPKKK"/>
</dbReference>
<feature type="domain" description="Protein kinase" evidence="7">
    <location>
        <begin position="5"/>
        <end position="275"/>
    </location>
</feature>
<reference evidence="8" key="1">
    <citation type="journal article" date="2019" name="Database">
        <title>The radish genome database (RadishGD): an integrated information resource for radish genomics.</title>
        <authorList>
            <person name="Yu H.J."/>
            <person name="Baek S."/>
            <person name="Lee Y.J."/>
            <person name="Cho A."/>
            <person name="Mun J.H."/>
        </authorList>
    </citation>
    <scope>NUCLEOTIDE SEQUENCE [LARGE SCALE GENOMIC DNA]</scope>
    <source>
        <strain evidence="8">cv. WK10039</strain>
    </source>
</reference>
<keyword evidence="4 5" id="KW-0067">ATP-binding</keyword>
<evidence type="ECO:0000256" key="5">
    <source>
        <dbReference type="PROSITE-ProRule" id="PRU10141"/>
    </source>
</evidence>
<evidence type="ECO:0000313" key="8">
    <source>
        <dbReference type="Proteomes" id="UP000504610"/>
    </source>
</evidence>
<dbReference type="OrthoDB" id="1036054at2759"/>